<reference evidence="2 3" key="1">
    <citation type="submission" date="2016-12" db="EMBL/GenBank/DDBJ databases">
        <authorList>
            <person name="Song W.-J."/>
            <person name="Kurnit D.M."/>
        </authorList>
    </citation>
    <scope>NUCLEOTIDE SEQUENCE [LARGE SCALE GENOMIC DNA]</scope>
    <source>
        <strain evidence="2 3">ATCC 49181</strain>
    </source>
</reference>
<dbReference type="InterPro" id="IPR028082">
    <property type="entry name" value="Peripla_BP_I"/>
</dbReference>
<gene>
    <name evidence="2" type="ORF">SAMN02743940_2579</name>
</gene>
<evidence type="ECO:0000313" key="2">
    <source>
        <dbReference type="EMBL" id="SIO43145.1"/>
    </source>
</evidence>
<dbReference type="InterPro" id="IPR007443">
    <property type="entry name" value="LpoA"/>
</dbReference>
<dbReference type="Pfam" id="PF04348">
    <property type="entry name" value="LppC"/>
    <property type="match status" value="1"/>
</dbReference>
<evidence type="ECO:0008006" key="4">
    <source>
        <dbReference type="Google" id="ProtNLM"/>
    </source>
</evidence>
<dbReference type="Proteomes" id="UP000185062">
    <property type="component" value="Unassembled WGS sequence"/>
</dbReference>
<evidence type="ECO:0000256" key="1">
    <source>
        <dbReference type="ARBA" id="ARBA00023136"/>
    </source>
</evidence>
<sequence length="388" mass="42968">MFKLPINGATTYNVIFIRIFITMQRFFAACLISIIALHISPRAFSTHLEDHISNYDETASAPSLVPHVALLLPLQSSSFGQAADVVRQGFAAAATREQTLPTTIRVYSTTDDPLDILITYHQALDAGAILVVGPLTRDGVSALASSSVIAVPTLTLNTADGDIIAPPNLYLFGLQMENEASLSAEFAKAENRPHAVIIHDGSPLSLRLQAAFADKWLQSDAYATAESIPYYNEPSVLKQFRRQTADKNTVIFLTLDAKKSRILRPYLNPGTPVYATSQVYTGKDNSLYNHDLNDIRFVDMPWLLQPDHPAVMAYRHADNLGSMDMERLYALGIDAFRLMARMLQAYTVDEISLDGVTGYIHFTPPNQFIREAIPAKFHNGRVLRLNSQ</sequence>
<accession>A0A1N6JFS0</accession>
<dbReference type="PANTHER" id="PTHR38038">
    <property type="entry name" value="PENICILLIN-BINDING PROTEIN ACTIVATOR LPOA"/>
    <property type="match status" value="1"/>
</dbReference>
<protein>
    <recommendedName>
        <fullName evidence="4">Penicillin-binding protein activator</fullName>
    </recommendedName>
</protein>
<organism evidence="2 3">
    <name type="scientific">Nitrosomonas cryotolerans ATCC 49181</name>
    <dbReference type="NCBI Taxonomy" id="1131553"/>
    <lineage>
        <taxon>Bacteria</taxon>
        <taxon>Pseudomonadati</taxon>
        <taxon>Pseudomonadota</taxon>
        <taxon>Betaproteobacteria</taxon>
        <taxon>Nitrosomonadales</taxon>
        <taxon>Nitrosomonadaceae</taxon>
        <taxon>Nitrosomonas</taxon>
    </lineage>
</organism>
<evidence type="ECO:0000313" key="3">
    <source>
        <dbReference type="Proteomes" id="UP000185062"/>
    </source>
</evidence>
<proteinExistence type="predicted"/>
<dbReference type="SUPFAM" id="SSF53822">
    <property type="entry name" value="Periplasmic binding protein-like I"/>
    <property type="match status" value="1"/>
</dbReference>
<keyword evidence="3" id="KW-1185">Reference proteome</keyword>
<dbReference type="GO" id="GO:0030234">
    <property type="term" value="F:enzyme regulator activity"/>
    <property type="evidence" value="ECO:0007669"/>
    <property type="project" value="TreeGrafter"/>
</dbReference>
<dbReference type="PANTHER" id="PTHR38038:SF1">
    <property type="entry name" value="PENICILLIN-BINDING PROTEIN ACTIVATOR LPOA"/>
    <property type="match status" value="1"/>
</dbReference>
<keyword evidence="1" id="KW-0472">Membrane</keyword>
<dbReference type="Gene3D" id="3.40.50.2300">
    <property type="match status" value="2"/>
</dbReference>
<dbReference type="eggNOG" id="COG3107">
    <property type="taxonomic scope" value="Bacteria"/>
</dbReference>
<dbReference type="GO" id="GO:0031241">
    <property type="term" value="C:periplasmic side of cell outer membrane"/>
    <property type="evidence" value="ECO:0007669"/>
    <property type="project" value="TreeGrafter"/>
</dbReference>
<dbReference type="GO" id="GO:0009252">
    <property type="term" value="P:peptidoglycan biosynthetic process"/>
    <property type="evidence" value="ECO:0007669"/>
    <property type="project" value="TreeGrafter"/>
</dbReference>
<dbReference type="EMBL" id="FSRO01000001">
    <property type="protein sequence ID" value="SIO43145.1"/>
    <property type="molecule type" value="Genomic_DNA"/>
</dbReference>
<dbReference type="CDD" id="cd06339">
    <property type="entry name" value="PBP1_YraM_LppC_lipoprotein-like"/>
    <property type="match status" value="1"/>
</dbReference>
<dbReference type="AlphaFoldDB" id="A0A1N6JFS0"/>
<dbReference type="RefSeq" id="WP_245813014.1">
    <property type="nucleotide sequence ID" value="NZ_FSRO01000001.1"/>
</dbReference>
<name>A0A1N6JFS0_9PROT</name>
<dbReference type="STRING" id="44575.SAMN05216419_101227"/>